<dbReference type="AlphaFoldDB" id="A0AAC9PXF7"/>
<dbReference type="NCBIfam" id="NF047352">
    <property type="entry name" value="P_loop_sacsin"/>
    <property type="match status" value="1"/>
</dbReference>
<dbReference type="EMBL" id="CP019352">
    <property type="protein sequence ID" value="APY00549.1"/>
    <property type="molecule type" value="Genomic_DNA"/>
</dbReference>
<organism evidence="2 3">
    <name type="scientific">Lacinutrix venerupis</name>
    <dbReference type="NCBI Taxonomy" id="1486034"/>
    <lineage>
        <taxon>Bacteria</taxon>
        <taxon>Pseudomonadati</taxon>
        <taxon>Bacteroidota</taxon>
        <taxon>Flavobacteriia</taxon>
        <taxon>Flavobacteriales</taxon>
        <taxon>Flavobacteriaceae</taxon>
        <taxon>Lacinutrix</taxon>
    </lineage>
</organism>
<feature type="coiled-coil region" evidence="1">
    <location>
        <begin position="8"/>
        <end position="35"/>
    </location>
</feature>
<evidence type="ECO:0000256" key="1">
    <source>
        <dbReference type="SAM" id="Coils"/>
    </source>
</evidence>
<reference evidence="2 3" key="1">
    <citation type="submission" date="2017-01" db="EMBL/GenBank/DDBJ databases">
        <title>Complete genome of Lacinutrix venerupis DOK2-8 isolated from seawater in Dokdo.</title>
        <authorList>
            <person name="Chi W.-J."/>
            <person name="Kim J.H."/>
        </authorList>
    </citation>
    <scope>NUCLEOTIDE SEQUENCE [LARGE SCALE GENOMIC DNA]</scope>
    <source>
        <strain evidence="2 3">DOK2-8</strain>
    </source>
</reference>
<evidence type="ECO:0000313" key="2">
    <source>
        <dbReference type="EMBL" id="APY00549.1"/>
    </source>
</evidence>
<dbReference type="RefSeq" id="WP_076733455.1">
    <property type="nucleotide sequence ID" value="NZ_CP019352.1"/>
</dbReference>
<name>A0AAC9PXF7_9FLAO</name>
<keyword evidence="1" id="KW-0175">Coiled coil</keyword>
<gene>
    <name evidence="2" type="ORF">BWR22_09530</name>
</gene>
<evidence type="ECO:0000313" key="3">
    <source>
        <dbReference type="Proteomes" id="UP000187506"/>
    </source>
</evidence>
<dbReference type="InterPro" id="IPR036890">
    <property type="entry name" value="HATPase_C_sf"/>
</dbReference>
<dbReference type="Proteomes" id="UP000187506">
    <property type="component" value="Chromosome"/>
</dbReference>
<sequence length="1068" mass="124641">MEQNLQLNREEILKRAELESELSDLKQHADKMIRGFENFNDFSSNRAIWELVQNACDLTTECKVIIDYRNNGFSFSHNGKPFTTNSLNSLIKQVSGKYGEEADIPEVGKYGTGFLTTHTFGRKFSINSVMEAEGAYFKLEDFEIDRSPKEWKGLSEHIRNQKKKVYKIIKEGTIVPKPSEFKTTFTYIPNTDQEKEYVKESGHDLIDYVPLVLTINNRLKQVNIINEEGVKTTFTCQSKVPVENELNINLFKTIIHKNGEELYLYSLIDEENEIEVILPINKELELFEFPERVARLFLYYPLVGSEDFGLNFIINCNQFLPNEPRSGIHLNSNKDQVRDQEEANRNILKISSSLVFGFLKSNVLKVKNPLFYANVNFKRNSENALLNDYFEGLQELWNEELKNLPIVETNGGFKEVNEVYFLDEELFFDTEVFDDIYKLASVFYTNIPKKEKCEHWSNYVKEWDDDEVDFITHEDLVKAISNEDLSKFERSNLINYYQSLISQEKASFFAEHMLLPNLKGEFCYLNVLLLPSSITPKLIELGNILIPETIDKLIQSDFQFEFNLEKFNRKDYSTSVKNKLDELEADEKVCLPEPFDCDIYHPLEIEVEEKMDFEFFEALINYCKLSNNIESQSKPAQLLRLISEYYNSEQALIHLPNVSNTEDNLEVRSSRKILVKIFFNLLSQHNENWVKENISLLMDVANCYEDSLKEVFIDSSIYPNQIYQLKEAKELKRDIDVLEEIKDLYNKVNGNVEIREKLVFTGFNDFIDKDDFINNKYLTTQIEDVFFETDILDINEHPFKDEILSIISKLNTKTYKELFHRLDDKKAKLMLDVVTNERTKDDIFSIVTLKEAKLKQLGELVKNENFDEILNRAEILALQEKNRKADFQHKYEIGTNIERLIREKLSAELQDRVTFNNDEIIETTDIQGGQDIVVFLDNEPFYFIEVKSRWNSESSVSMSKLQLQRAVEENHRYSLCSVDITRYTGNNNQYDLSINEIIPLTKLVNNIGTNIQPLIESNLLAEKNSDELIHLIDYRGIIPQDVIKQGAEFNEFVDSLLDKINKEIESNA</sequence>
<dbReference type="KEGG" id="lvn:BWR22_09530"/>
<protein>
    <recommendedName>
        <fullName evidence="4">Protein NO VEIN C-terminal domain-containing protein</fullName>
    </recommendedName>
</protein>
<proteinExistence type="predicted"/>
<accession>A0AAC9PXF7</accession>
<keyword evidence="3" id="KW-1185">Reference proteome</keyword>
<evidence type="ECO:0008006" key="4">
    <source>
        <dbReference type="Google" id="ProtNLM"/>
    </source>
</evidence>
<dbReference type="SUPFAM" id="SSF55874">
    <property type="entry name" value="ATPase domain of HSP90 chaperone/DNA topoisomerase II/histidine kinase"/>
    <property type="match status" value="1"/>
</dbReference>